<evidence type="ECO:0000313" key="2">
    <source>
        <dbReference type="Proteomes" id="UP000050525"/>
    </source>
</evidence>
<keyword evidence="2" id="KW-1185">Reference proteome</keyword>
<protein>
    <submittedName>
        <fullName evidence="1">Uncharacterized protein</fullName>
    </submittedName>
</protein>
<dbReference type="Proteomes" id="UP000050525">
    <property type="component" value="Unassembled WGS sequence"/>
</dbReference>
<dbReference type="EMBL" id="AKHW03002695">
    <property type="protein sequence ID" value="KYO37488.1"/>
    <property type="molecule type" value="Genomic_DNA"/>
</dbReference>
<name>A0A151NL23_ALLMI</name>
<evidence type="ECO:0000313" key="1">
    <source>
        <dbReference type="EMBL" id="KYO37488.1"/>
    </source>
</evidence>
<comment type="caution">
    <text evidence="1">The sequence shown here is derived from an EMBL/GenBank/DDBJ whole genome shotgun (WGS) entry which is preliminary data.</text>
</comment>
<reference evidence="1 2" key="1">
    <citation type="journal article" date="2012" name="Genome Biol.">
        <title>Sequencing three crocodilian genomes to illuminate the evolution of archosaurs and amniotes.</title>
        <authorList>
            <person name="St John J.A."/>
            <person name="Braun E.L."/>
            <person name="Isberg S.R."/>
            <person name="Miles L.G."/>
            <person name="Chong A.Y."/>
            <person name="Gongora J."/>
            <person name="Dalzell P."/>
            <person name="Moran C."/>
            <person name="Bed'hom B."/>
            <person name="Abzhanov A."/>
            <person name="Burgess S.C."/>
            <person name="Cooksey A.M."/>
            <person name="Castoe T.A."/>
            <person name="Crawford N.G."/>
            <person name="Densmore L.D."/>
            <person name="Drew J.C."/>
            <person name="Edwards S.V."/>
            <person name="Faircloth B.C."/>
            <person name="Fujita M.K."/>
            <person name="Greenwold M.J."/>
            <person name="Hoffmann F.G."/>
            <person name="Howard J.M."/>
            <person name="Iguchi T."/>
            <person name="Janes D.E."/>
            <person name="Khan S.Y."/>
            <person name="Kohno S."/>
            <person name="de Koning A.J."/>
            <person name="Lance S.L."/>
            <person name="McCarthy F.M."/>
            <person name="McCormack J.E."/>
            <person name="Merchant M.E."/>
            <person name="Peterson D.G."/>
            <person name="Pollock D.D."/>
            <person name="Pourmand N."/>
            <person name="Raney B.J."/>
            <person name="Roessler K.A."/>
            <person name="Sanford J.R."/>
            <person name="Sawyer R.H."/>
            <person name="Schmidt C.J."/>
            <person name="Triplett E.W."/>
            <person name="Tuberville T.D."/>
            <person name="Venegas-Anaya M."/>
            <person name="Howard J.T."/>
            <person name="Jarvis E.D."/>
            <person name="Guillette L.J.Jr."/>
            <person name="Glenn T.C."/>
            <person name="Green R.E."/>
            <person name="Ray D.A."/>
        </authorList>
    </citation>
    <scope>NUCLEOTIDE SEQUENCE [LARGE SCALE GENOMIC DNA]</scope>
    <source>
        <strain evidence="1">KSC_2009_1</strain>
    </source>
</reference>
<proteinExistence type="predicted"/>
<sequence length="73" mass="8530">MLVNRWDLVYNCDLHQGRVKKERTPPKLLTCFQPATPLLCLGERPTKELDLCSPSGHDKLESEISWRQFSFKK</sequence>
<gene>
    <name evidence="1" type="ORF">Y1Q_0004708</name>
</gene>
<accession>A0A151NL23</accession>
<organism evidence="1 2">
    <name type="scientific">Alligator mississippiensis</name>
    <name type="common">American alligator</name>
    <dbReference type="NCBI Taxonomy" id="8496"/>
    <lineage>
        <taxon>Eukaryota</taxon>
        <taxon>Metazoa</taxon>
        <taxon>Chordata</taxon>
        <taxon>Craniata</taxon>
        <taxon>Vertebrata</taxon>
        <taxon>Euteleostomi</taxon>
        <taxon>Archelosauria</taxon>
        <taxon>Archosauria</taxon>
        <taxon>Crocodylia</taxon>
        <taxon>Alligatoridae</taxon>
        <taxon>Alligatorinae</taxon>
        <taxon>Alligator</taxon>
    </lineage>
</organism>
<dbReference type="AlphaFoldDB" id="A0A151NL23"/>